<evidence type="ECO:0000313" key="1">
    <source>
        <dbReference type="EMBL" id="TDO23763.1"/>
    </source>
</evidence>
<dbReference type="AlphaFoldDB" id="A0A4R6INH7"/>
<keyword evidence="2" id="KW-1185">Reference proteome</keyword>
<name>A0A4R6INH7_9SPHI</name>
<dbReference type="EMBL" id="SNWM01000001">
    <property type="protein sequence ID" value="TDO23763.1"/>
    <property type="molecule type" value="Genomic_DNA"/>
</dbReference>
<evidence type="ECO:0008006" key="3">
    <source>
        <dbReference type="Google" id="ProtNLM"/>
    </source>
</evidence>
<gene>
    <name evidence="1" type="ORF">CLV32_0048</name>
</gene>
<accession>A0A4R6INH7</accession>
<proteinExistence type="predicted"/>
<dbReference type="OrthoDB" id="9965510at2"/>
<dbReference type="Proteomes" id="UP000295499">
    <property type="component" value="Unassembled WGS sequence"/>
</dbReference>
<sequence length="100" mass="11546">MKRLLISILSIAITMLYSCTPKTPEKLAQTSCDCYKEARSMHNTTKQLRKMDECFSIVQANLERLQQLGIDNDWTPEQVQNARLKFDKIYNNCNGNTNSK</sequence>
<dbReference type="RefSeq" id="WP_133551311.1">
    <property type="nucleotide sequence ID" value="NZ_SNWM01000001.1"/>
</dbReference>
<reference evidence="1 2" key="1">
    <citation type="submission" date="2019-03" db="EMBL/GenBank/DDBJ databases">
        <title>Genomic Encyclopedia of Archaeal and Bacterial Type Strains, Phase II (KMG-II): from individual species to whole genera.</title>
        <authorList>
            <person name="Goeker M."/>
        </authorList>
    </citation>
    <scope>NUCLEOTIDE SEQUENCE [LARGE SCALE GENOMIC DNA]</scope>
    <source>
        <strain evidence="1 2">DSM 19034</strain>
    </source>
</reference>
<organism evidence="1 2">
    <name type="scientific">Pedobacter duraquae</name>
    <dbReference type="NCBI Taxonomy" id="425511"/>
    <lineage>
        <taxon>Bacteria</taxon>
        <taxon>Pseudomonadati</taxon>
        <taxon>Bacteroidota</taxon>
        <taxon>Sphingobacteriia</taxon>
        <taxon>Sphingobacteriales</taxon>
        <taxon>Sphingobacteriaceae</taxon>
        <taxon>Pedobacter</taxon>
    </lineage>
</organism>
<comment type="caution">
    <text evidence="1">The sequence shown here is derived from an EMBL/GenBank/DDBJ whole genome shotgun (WGS) entry which is preliminary data.</text>
</comment>
<evidence type="ECO:0000313" key="2">
    <source>
        <dbReference type="Proteomes" id="UP000295499"/>
    </source>
</evidence>
<dbReference type="PROSITE" id="PS51257">
    <property type="entry name" value="PROKAR_LIPOPROTEIN"/>
    <property type="match status" value="1"/>
</dbReference>
<protein>
    <recommendedName>
        <fullName evidence="3">Lipoprotein</fullName>
    </recommendedName>
</protein>